<dbReference type="EMBL" id="JARGDH010000003">
    <property type="protein sequence ID" value="KAL0273713.1"/>
    <property type="molecule type" value="Genomic_DNA"/>
</dbReference>
<dbReference type="AlphaFoldDB" id="A0AAW2HV36"/>
<sequence length="188" mass="22648">MTHEREWPPYVNIRSADSKIFFSVETMQTNARKNCDEILRELSQDNNKKNRYTWDVYSVNVYNPTVKTHNWWYHREGFPKDYDAYHPPGDTKRSSYIRLGTCEEDKSHWTTETMESMQQGRGDYRLAELIKQSQRRLMLTFMNYPRTEKPRKDLLTDEIRMILPSLPRDQMKMRYSTTYSSCFKGDTQ</sequence>
<dbReference type="Pfam" id="PF15139">
    <property type="entry name" value="CFAP95"/>
    <property type="match status" value="1"/>
</dbReference>
<dbReference type="InterPro" id="IPR027905">
    <property type="entry name" value="CFAP95"/>
</dbReference>
<protein>
    <submittedName>
        <fullName evidence="1">Uncharacterized protein</fullName>
    </submittedName>
</protein>
<gene>
    <name evidence="1" type="ORF">PYX00_006330</name>
</gene>
<evidence type="ECO:0000313" key="1">
    <source>
        <dbReference type="EMBL" id="KAL0273713.1"/>
    </source>
</evidence>
<reference evidence="1" key="1">
    <citation type="journal article" date="2024" name="Gigascience">
        <title>Chromosome-level genome of the poultry shaft louse Menopon gallinae provides insight into the host-switching and adaptive evolution of parasitic lice.</title>
        <authorList>
            <person name="Xu Y."/>
            <person name="Ma L."/>
            <person name="Liu S."/>
            <person name="Liang Y."/>
            <person name="Liu Q."/>
            <person name="He Z."/>
            <person name="Tian L."/>
            <person name="Duan Y."/>
            <person name="Cai W."/>
            <person name="Li H."/>
            <person name="Song F."/>
        </authorList>
    </citation>
    <scope>NUCLEOTIDE SEQUENCE</scope>
    <source>
        <strain evidence="1">Cailab_2023a</strain>
    </source>
</reference>
<name>A0AAW2HV36_9NEOP</name>
<organism evidence="1">
    <name type="scientific">Menopon gallinae</name>
    <name type="common">poultry shaft louse</name>
    <dbReference type="NCBI Taxonomy" id="328185"/>
    <lineage>
        <taxon>Eukaryota</taxon>
        <taxon>Metazoa</taxon>
        <taxon>Ecdysozoa</taxon>
        <taxon>Arthropoda</taxon>
        <taxon>Hexapoda</taxon>
        <taxon>Insecta</taxon>
        <taxon>Pterygota</taxon>
        <taxon>Neoptera</taxon>
        <taxon>Paraneoptera</taxon>
        <taxon>Psocodea</taxon>
        <taxon>Troctomorpha</taxon>
        <taxon>Phthiraptera</taxon>
        <taxon>Amblycera</taxon>
        <taxon>Menoponidae</taxon>
        <taxon>Menopon</taxon>
    </lineage>
</organism>
<proteinExistence type="predicted"/>
<accession>A0AAW2HV36</accession>
<dbReference type="GO" id="GO:0005886">
    <property type="term" value="C:plasma membrane"/>
    <property type="evidence" value="ECO:0007669"/>
    <property type="project" value="TreeGrafter"/>
</dbReference>
<dbReference type="PANTHER" id="PTHR35069">
    <property type="entry name" value="PROTEIN C9ORF135"/>
    <property type="match status" value="1"/>
</dbReference>
<dbReference type="PANTHER" id="PTHR35069:SF1">
    <property type="entry name" value="CILIA- AND FLAGELLA-ASSOCIATED PROTEIN 95"/>
    <property type="match status" value="1"/>
</dbReference>
<comment type="caution">
    <text evidence="1">The sequence shown here is derived from an EMBL/GenBank/DDBJ whole genome shotgun (WGS) entry which is preliminary data.</text>
</comment>